<keyword evidence="1" id="KW-0472">Membrane</keyword>
<evidence type="ECO:0000256" key="1">
    <source>
        <dbReference type="SAM" id="Phobius"/>
    </source>
</evidence>
<keyword evidence="1" id="KW-1133">Transmembrane helix</keyword>
<reference evidence="2 3" key="1">
    <citation type="journal article" date="2016" name="Nat. Commun.">
        <title>Thousands of microbial genomes shed light on interconnected biogeochemical processes in an aquifer system.</title>
        <authorList>
            <person name="Anantharaman K."/>
            <person name="Brown C.T."/>
            <person name="Hug L.A."/>
            <person name="Sharon I."/>
            <person name="Castelle C.J."/>
            <person name="Probst A.J."/>
            <person name="Thomas B.C."/>
            <person name="Singh A."/>
            <person name="Wilkins M.J."/>
            <person name="Karaoz U."/>
            <person name="Brodie E.L."/>
            <person name="Williams K.H."/>
            <person name="Hubbard S.S."/>
            <person name="Banfield J.F."/>
        </authorList>
    </citation>
    <scope>NUCLEOTIDE SEQUENCE [LARGE SCALE GENOMIC DNA]</scope>
</reference>
<accession>A0A1F5GZX2</accession>
<evidence type="ECO:0000313" key="3">
    <source>
        <dbReference type="Proteomes" id="UP000176740"/>
    </source>
</evidence>
<protein>
    <submittedName>
        <fullName evidence="2">Uncharacterized protein</fullName>
    </submittedName>
</protein>
<proteinExistence type="predicted"/>
<gene>
    <name evidence="2" type="ORF">A3A49_00615</name>
</gene>
<dbReference type="AlphaFoldDB" id="A0A1F5GZX2"/>
<keyword evidence="1" id="KW-0812">Transmembrane</keyword>
<feature type="transmembrane region" description="Helical" evidence="1">
    <location>
        <begin position="36"/>
        <end position="56"/>
    </location>
</feature>
<evidence type="ECO:0000313" key="2">
    <source>
        <dbReference type="EMBL" id="OGD97462.1"/>
    </source>
</evidence>
<organism evidence="2 3">
    <name type="scientific">Candidatus Curtissbacteria bacterium RIFCSPLOWO2_01_FULL_38_11b</name>
    <dbReference type="NCBI Taxonomy" id="1797725"/>
    <lineage>
        <taxon>Bacteria</taxon>
        <taxon>Candidatus Curtissiibacteriota</taxon>
    </lineage>
</organism>
<feature type="transmembrane region" description="Helical" evidence="1">
    <location>
        <begin position="12"/>
        <end position="30"/>
    </location>
</feature>
<dbReference type="Proteomes" id="UP000176740">
    <property type="component" value="Unassembled WGS sequence"/>
</dbReference>
<sequence length="68" mass="8021">MIIKKIKTDKNFYFTIAFIFGLLIFTYIVFHLSIGWFTIVMPIFAGLIFLAIFLVPEEEEKTKNKKDL</sequence>
<comment type="caution">
    <text evidence="2">The sequence shown here is derived from an EMBL/GenBank/DDBJ whole genome shotgun (WGS) entry which is preliminary data.</text>
</comment>
<dbReference type="EMBL" id="MFBO01000031">
    <property type="protein sequence ID" value="OGD97462.1"/>
    <property type="molecule type" value="Genomic_DNA"/>
</dbReference>
<dbReference type="STRING" id="1797725.A3A49_00615"/>
<name>A0A1F5GZX2_9BACT</name>